<dbReference type="SUPFAM" id="SSF48371">
    <property type="entry name" value="ARM repeat"/>
    <property type="match status" value="3"/>
</dbReference>
<feature type="domain" description="TOG" evidence="9">
    <location>
        <begin position="1347"/>
        <end position="1583"/>
    </location>
</feature>
<dbReference type="InterPro" id="IPR000196">
    <property type="entry name" value="Ribosomal_eL19_dom"/>
</dbReference>
<dbReference type="FunFam" id="1.25.10.10:FF:000090">
    <property type="entry name" value="eIF-2-alpha kinase activator GCN1"/>
    <property type="match status" value="1"/>
</dbReference>
<dbReference type="FunFam" id="1.10.1200.240:FF:000001">
    <property type="entry name" value="Ribosomal protein L19"/>
    <property type="match status" value="1"/>
</dbReference>
<feature type="compositionally biased region" description="Basic and acidic residues" evidence="8">
    <location>
        <begin position="2900"/>
        <end position="2929"/>
    </location>
</feature>
<dbReference type="Pfam" id="PF01280">
    <property type="entry name" value="Ribosomal_L19e"/>
    <property type="match status" value="1"/>
</dbReference>
<evidence type="ECO:0000256" key="7">
    <source>
        <dbReference type="PROSITE-ProRule" id="PRU00103"/>
    </source>
</evidence>
<evidence type="ECO:0000313" key="12">
    <source>
        <dbReference type="Proteomes" id="UP001168146"/>
    </source>
</evidence>
<dbReference type="InterPro" id="IPR021133">
    <property type="entry name" value="HEAT_type_2"/>
</dbReference>
<feature type="region of interest" description="Disordered" evidence="8">
    <location>
        <begin position="2900"/>
        <end position="2949"/>
    </location>
</feature>
<dbReference type="InterPro" id="IPR034085">
    <property type="entry name" value="TOG"/>
</dbReference>
<evidence type="ECO:0000313" key="11">
    <source>
        <dbReference type="EMBL" id="KAK0323074.1"/>
    </source>
</evidence>
<dbReference type="InterPro" id="IPR057260">
    <property type="entry name" value="Ribosomal_L19e_C"/>
</dbReference>
<dbReference type="GO" id="GO:0003735">
    <property type="term" value="F:structural constituent of ribosome"/>
    <property type="evidence" value="ECO:0007669"/>
    <property type="project" value="InterPro"/>
</dbReference>
<dbReference type="Pfam" id="PF24916">
    <property type="entry name" value="HEAT_GCN1_fung"/>
    <property type="match status" value="1"/>
</dbReference>
<organism evidence="11 12">
    <name type="scientific">Friedmanniomyces endolithicus</name>
    <dbReference type="NCBI Taxonomy" id="329885"/>
    <lineage>
        <taxon>Eukaryota</taxon>
        <taxon>Fungi</taxon>
        <taxon>Dikarya</taxon>
        <taxon>Ascomycota</taxon>
        <taxon>Pezizomycotina</taxon>
        <taxon>Dothideomycetes</taxon>
        <taxon>Dothideomycetidae</taxon>
        <taxon>Mycosphaerellales</taxon>
        <taxon>Teratosphaeriaceae</taxon>
        <taxon>Friedmanniomyces</taxon>
    </lineage>
</organism>
<feature type="domain" description="TOG" evidence="9">
    <location>
        <begin position="1670"/>
        <end position="1920"/>
    </location>
</feature>
<feature type="compositionally biased region" description="Basic residues" evidence="8">
    <location>
        <begin position="2746"/>
        <end position="2759"/>
    </location>
</feature>
<dbReference type="Pfam" id="PF24987">
    <property type="entry name" value="HEAT_EF3_N"/>
    <property type="match status" value="1"/>
</dbReference>
<dbReference type="PROSITE" id="PS50077">
    <property type="entry name" value="HEAT_REPEAT"/>
    <property type="match status" value="2"/>
</dbReference>
<comment type="caution">
    <text evidence="11">The sequence shown here is derived from an EMBL/GenBank/DDBJ whole genome shotgun (WGS) entry which is preliminary data.</text>
</comment>
<evidence type="ECO:0000259" key="10">
    <source>
        <dbReference type="SMART" id="SM01416"/>
    </source>
</evidence>
<dbReference type="CDD" id="cd01417">
    <property type="entry name" value="Ribosomal_L19e_E"/>
    <property type="match status" value="1"/>
</dbReference>
<dbReference type="EMBL" id="JASUXU010000014">
    <property type="protein sequence ID" value="KAK0323074.1"/>
    <property type="molecule type" value="Genomic_DNA"/>
</dbReference>
<proteinExistence type="inferred from homology"/>
<evidence type="ECO:0000259" key="9">
    <source>
        <dbReference type="SMART" id="SM01349"/>
    </source>
</evidence>
<dbReference type="Pfam" id="PF25801">
    <property type="entry name" value="HEAT_GCN1_C_2"/>
    <property type="match status" value="1"/>
</dbReference>
<keyword evidence="3" id="KW-0677">Repeat</keyword>
<dbReference type="GO" id="GO:0030295">
    <property type="term" value="F:protein kinase activator activity"/>
    <property type="evidence" value="ECO:0007669"/>
    <property type="project" value="UniProtKB-ARBA"/>
</dbReference>
<dbReference type="Pfam" id="PF24984">
    <property type="entry name" value="HEAT_EF3_GNC1"/>
    <property type="match status" value="1"/>
</dbReference>
<accession>A0AAN6FTI5</accession>
<dbReference type="PANTHER" id="PTHR23346">
    <property type="entry name" value="TRANSLATIONAL ACTIVATOR GCN1-RELATED"/>
    <property type="match status" value="1"/>
</dbReference>
<dbReference type="InterPro" id="IPR056810">
    <property type="entry name" value="GNC1-like_N"/>
</dbReference>
<dbReference type="Gene3D" id="1.10.1650.10">
    <property type="match status" value="1"/>
</dbReference>
<feature type="domain" description="Large ribosomal subunit protein eL19" evidence="10">
    <location>
        <begin position="2754"/>
        <end position="2897"/>
    </location>
</feature>
<gene>
    <name evidence="11" type="primary">GCN1_1</name>
    <name evidence="11" type="ORF">LTR82_006005</name>
</gene>
<dbReference type="GO" id="GO:0022625">
    <property type="term" value="C:cytosolic large ribosomal subunit"/>
    <property type="evidence" value="ECO:0007669"/>
    <property type="project" value="InterPro"/>
</dbReference>
<evidence type="ECO:0000256" key="3">
    <source>
        <dbReference type="ARBA" id="ARBA00022737"/>
    </source>
</evidence>
<name>A0AAN6FTI5_9PEZI</name>
<evidence type="ECO:0000256" key="1">
    <source>
        <dbReference type="ARBA" id="ARBA00007366"/>
    </source>
</evidence>
<dbReference type="GO" id="GO:1904688">
    <property type="term" value="P:regulation of cytoplasmic translational initiation"/>
    <property type="evidence" value="ECO:0007669"/>
    <property type="project" value="UniProtKB-ARBA"/>
</dbReference>
<dbReference type="SMART" id="SM01349">
    <property type="entry name" value="TOG"/>
    <property type="match status" value="2"/>
</dbReference>
<feature type="repeat" description="HEAT" evidence="7">
    <location>
        <begin position="1984"/>
        <end position="2021"/>
    </location>
</feature>
<reference evidence="11" key="1">
    <citation type="submission" date="2021-12" db="EMBL/GenBank/DDBJ databases">
        <title>Black yeast isolated from Biological Soil Crust.</title>
        <authorList>
            <person name="Kurbessoian T."/>
        </authorList>
    </citation>
    <scope>NUCLEOTIDE SEQUENCE</scope>
    <source>
        <strain evidence="11">CCFEE 5208</strain>
    </source>
</reference>
<dbReference type="SUPFAM" id="SSF48140">
    <property type="entry name" value="Ribosomal protein L19 (L19e)"/>
    <property type="match status" value="1"/>
</dbReference>
<dbReference type="InterPro" id="IPR011989">
    <property type="entry name" value="ARM-like"/>
</dbReference>
<dbReference type="InterPro" id="IPR057546">
    <property type="entry name" value="HEAT_GCN1"/>
</dbReference>
<evidence type="ECO:0000256" key="5">
    <source>
        <dbReference type="ARBA" id="ARBA00023274"/>
    </source>
</evidence>
<dbReference type="Gene3D" id="1.10.1200.240">
    <property type="match status" value="1"/>
</dbReference>
<feature type="region of interest" description="Disordered" evidence="8">
    <location>
        <begin position="2638"/>
        <end position="2657"/>
    </location>
</feature>
<dbReference type="InterPro" id="IPR015972">
    <property type="entry name" value="Ribosomal_eL19_dom1"/>
</dbReference>
<dbReference type="Pfam" id="PF23271">
    <property type="entry name" value="HEAT_GCN1"/>
    <property type="match status" value="1"/>
</dbReference>
<keyword evidence="4" id="KW-0689">Ribosomal protein</keyword>
<dbReference type="Pfam" id="PF12074">
    <property type="entry name" value="Gcn1_N"/>
    <property type="match status" value="1"/>
</dbReference>
<feature type="repeat" description="HEAT" evidence="7">
    <location>
        <begin position="1524"/>
        <end position="1562"/>
    </location>
</feature>
<protein>
    <recommendedName>
        <fullName evidence="6">eIF-2-alpha kinase activator GCN1</fullName>
    </recommendedName>
</protein>
<dbReference type="InterPro" id="IPR022716">
    <property type="entry name" value="Gcn1_N"/>
</dbReference>
<evidence type="ECO:0000256" key="2">
    <source>
        <dbReference type="ARBA" id="ARBA00011082"/>
    </source>
</evidence>
<feature type="region of interest" description="Disordered" evidence="8">
    <location>
        <begin position="2701"/>
        <end position="2762"/>
    </location>
</feature>
<dbReference type="GO" id="GO:0034198">
    <property type="term" value="P:cellular response to amino acid starvation"/>
    <property type="evidence" value="ECO:0007669"/>
    <property type="project" value="TreeGrafter"/>
</dbReference>
<dbReference type="PANTHER" id="PTHR23346:SF7">
    <property type="entry name" value="STALLED RIBOSOME SENSOR GCN1"/>
    <property type="match status" value="1"/>
</dbReference>
<evidence type="ECO:0000256" key="4">
    <source>
        <dbReference type="ARBA" id="ARBA00022980"/>
    </source>
</evidence>
<dbReference type="FunFam" id="1.10.1650.10:FF:000001">
    <property type="entry name" value="Ribosomal protein L19"/>
    <property type="match status" value="1"/>
</dbReference>
<dbReference type="InterPro" id="IPR016024">
    <property type="entry name" value="ARM-type_fold"/>
</dbReference>
<feature type="compositionally biased region" description="Low complexity" evidence="8">
    <location>
        <begin position="2732"/>
        <end position="2742"/>
    </location>
</feature>
<evidence type="ECO:0000256" key="6">
    <source>
        <dbReference type="ARBA" id="ARBA00072275"/>
    </source>
</evidence>
<dbReference type="InterPro" id="IPR056809">
    <property type="entry name" value="HEAT_GCN1_fung"/>
</dbReference>
<dbReference type="InterPro" id="IPR033935">
    <property type="entry name" value="Ribosomal_eL19_euk"/>
</dbReference>
<comment type="similarity">
    <text evidence="1">Belongs to the GCN1 family.</text>
</comment>
<comment type="similarity">
    <text evidence="2">Belongs to the eukaryotic ribosomal protein eL19 family.</text>
</comment>
<dbReference type="InterPro" id="IPR035970">
    <property type="entry name" value="60S_ribosomal_eL19_sf"/>
</dbReference>
<feature type="compositionally biased region" description="Low complexity" evidence="8">
    <location>
        <begin position="2701"/>
        <end position="2713"/>
    </location>
</feature>
<dbReference type="SMART" id="SM01416">
    <property type="entry name" value="Ribosomal_L19e"/>
    <property type="match status" value="1"/>
</dbReference>
<dbReference type="Pfam" id="PF24993">
    <property type="entry name" value="GNC1_N"/>
    <property type="match status" value="1"/>
</dbReference>
<sequence>MAETVTNGDHALDLISLRTTLLSNSTKRRVQELQALCDRLDSISTSQTLGVLDVLHDTYALYVDTRSRQAVEKCLSAIATLPEAGKTLPGFIANVGKEASKPGIAPGNAFVLVRWCCLLIQHAAGRQAMWDAWGIRLMAALTHAFETLLVSHPKDSTLATAFRVGRRAFRTLAKADFGTRALDDCIVNLTAKGSAPTARNALLLGVIAGVCDRLPNRRAVINPRKAEFIGFYVREILGSRTRLPAYIAKGLCDFFTGFVSLEDLEKDVVPSLEKSLLRAPEIVLNDLVTPVISALPPDFDLSDILEAHLLKPLLSNIKSSNVEIRDGAMRTFAAIASRCHVDVTVGKVCDEILGPLRANKIPGAEQRILYANMLRALGENSSVAVRVPQGLLSVASKESNEAAASAELDAISRCVIAALNHDLDVDVSLPDAFAKGLSEKRLPMRRLWALHLADILWAISDDMLRKPSLATLVDTCIGKLIDVFNDVATNPVPALQAGQVSVACATTAICLSKLPKIEHLKGGSVVKKASIAERAMALEPKPSFLLSTRIYTKLTAEDDLRWYQRALIAAFPKLPPGDENRIFHIGWAQALIYLVVSASSPPSVRNETLDALRSLYASDPVGVSKIVIDGLWQWCEDVELDVRDSAATAARTGRSALFKVVRSICPPSENPTSDGPAEPSKQIRSQMISLLVLCRPQLVPHAMWIELCLRTGVDPGHLASHAPQDCLRQIMTTTENDVWRTLPSFQSAAFDAAAELAFVAPDTLTTLIVKQISFDLEPSQLSSIGPTEAAIYRTPEGTAFVDVLSKQAQSKPVNRNTKDYDTLKWEQDLRSQIAEKKGQTKKLTAEEQSSVNAQLLKESQVRKTVAEVEARLRRGIGMISALVTGPPTEAETWFGPAVSLLFEVIEAGAGLVLGDIASLSYLQCANKTSSRLGALRPFVGVATLRSAGITLLPENLLAEPLGDLVTRLMYRLRFLGEQKAFDTVTLSYILALVFLILEQGGIDRAAGDDADEQIILAVEFLSFHTEACSDPRLPREKLLRTLIKSMERYTQHFRALKDCFTDLCRCVAPTMTTTEVDMVVKGVIVSDSAVRGAVLQAISAELELTERDFCIGVWLACHDDSEEHRDVAHEIWEENGFKITSDTAARCLPYLASKDPQLRRAAARAAARSIKEQAAAFEGTFSTLRETYVECAKPRKPELDRYGMPVRKDISDPWETRHGVAVAFRELAAVFPQDQLAPFMYFLIENGPLSDRNGTVRDSMVQAATSVVTSRGKEKVEELMKLCENTLGSSTNSSQSQDLVSEAVVILYGALARHLPQGDPRVPEVVERLLSTLSTPSESVQYAVAQCLPPLVRASSDQASQYLQETLNETLHAKKYAARRGAAYGLAGVLKGKGLSAMRESRLLSTLRAATENKKDANERQGAYLAYELMSLLLGRIFEPYVIQIVPQLLVGFGDASSDVREACLDAAKTCFASLSSYGVKQVLPTLLEGLDESQWRSKKGASDSLGAMAYLDPEQLATSLPEIIPPLTDVLNDTHKEVRASAKRSLQRFGEVITNPEVKSQVDILLKALSDPTKYTDDALDALIKVKFIHYLDAPSLALVVRILERGLGERSGTKRKAAQIIGSLAHLTERRDLSQHLPILVAGLRVAIVDPVPATRATASKALGSTIEKLGEDALPDLIPDLMQTLKSDTGAGDRLGSAQALSEVLAGLGTGRLEETLPTILQNVASSKASVREGFMSLFIFLPACFGQSFANYLSRIIPPILAGLADDIESIRETALRAGRLLVKNFAARSVDLLLPELERGLADDSYRIRLSSVELVGDLLYNLTGISGKTEAEDMEDNAPEAGQSLLEVLGQEKRDRVLSGLYICRCDTSGLVRTAAITVWKALVSTPRTLRELIPTLTQLLIRRLASSNMEQKVIAGNALGELIRKAGEGVLASLLPTLEEGLQTSTDTDARQGICIALRELIASASPESLEDYEKTLISVVRTALVDSDEDVREAAAEAFDSLQKVIGKRSIDQVLPHLLALLRSEDDAENALAGLLTLLTEASRSNVILPNLLPTLLTSPISAFNARALASLAQVASSAMTRRLPNILNALMDNIVACKDDALRSELDVAFDTVLVSVDEFDGLNTMMSAMRALVKHDDHRKRASADTHLAKFFQTAQVDFSRYYPDLIRVLLIAFDDSDKEVVKAAWSALSALTQRLRKEEMESLVVSTRQTLNQVGVAGHDLPGFSLPKGINAVLPIFLQGLMNGSAEQRTQAALAISDLIDRTSADGLKPFVTQITGPLIRVVSERSTELKAAILLTLNNLLEKIPTFLKPFLPQLQRTFAKSLADPSSEILRSRAAKALGTLITMTPRIDPLIAELVTGAKTTDAGVKNAMLKALYEVVSKAGSNMSEVSRNSILGLIDSDSRVSDAALDITFAKLLGALIKVLPQDAATSLIKSRVLTTHFTHSSVLALNAVLVEAPEALIQNLGDITESIVVQGIGSNQPFVADNSVLAAGKYLLAESSNESFDHTKPLFDALARVIQPGSPVDTRRLALVVVRTISREHNELVRPHLETLAPPVFACVRDPVIPVKLAAEAAFLAIFDVVDQDNAVFDKFFSPSGPGARLPPAQQRSMKEYFTRIALRLSNQAKERREAEGGQGGLNLSSDETEDLREVMSVGKAPIICATHIAHALQAYGTVFCALYWAKIQGASSSPSRVSNDDSSLPGPKMARPHAPLGCKIRTSTSSPSITTSLDARHHRRPSLTRRKDKRLAASVAGSGKRKIWLDPNETNEISNANSRQTIRKLIADGLIIRKPVTMHSRSRARELNAARRLGRHRGMGKRKGTADARMPTAVMWMRRLRVLRRLLVKYRAAGKIDKHLYHELYHLSKGNTFKHKRALVEHIHKAKAEKAREQQIKNEMDAKRAKTKAARERRQERVQTKRNQMTGEEEETTPAPAES</sequence>
<keyword evidence="5" id="KW-0687">Ribonucleoprotein</keyword>
<dbReference type="Gene3D" id="1.25.10.10">
    <property type="entry name" value="Leucine-rich Repeat Variant"/>
    <property type="match status" value="6"/>
</dbReference>
<dbReference type="InterPro" id="IPR057259">
    <property type="entry name" value="Ribosomal_L19e"/>
</dbReference>
<dbReference type="Proteomes" id="UP001168146">
    <property type="component" value="Unassembled WGS sequence"/>
</dbReference>
<dbReference type="NCBIfam" id="NF006343">
    <property type="entry name" value="PRK08570.1"/>
    <property type="match status" value="1"/>
</dbReference>
<dbReference type="GO" id="GO:0006412">
    <property type="term" value="P:translation"/>
    <property type="evidence" value="ECO:0007669"/>
    <property type="project" value="InterPro"/>
</dbReference>
<evidence type="ECO:0000256" key="8">
    <source>
        <dbReference type="SAM" id="MobiDB-lite"/>
    </source>
</evidence>
<dbReference type="Pfam" id="PF25476">
    <property type="entry name" value="Ribosomal_L19e_C"/>
    <property type="match status" value="1"/>
</dbReference>